<organism evidence="1 2">
    <name type="scientific">Jaapia argillacea MUCL 33604</name>
    <dbReference type="NCBI Taxonomy" id="933084"/>
    <lineage>
        <taxon>Eukaryota</taxon>
        <taxon>Fungi</taxon>
        <taxon>Dikarya</taxon>
        <taxon>Basidiomycota</taxon>
        <taxon>Agaricomycotina</taxon>
        <taxon>Agaricomycetes</taxon>
        <taxon>Agaricomycetidae</taxon>
        <taxon>Jaapiales</taxon>
        <taxon>Jaapiaceae</taxon>
        <taxon>Jaapia</taxon>
    </lineage>
</organism>
<gene>
    <name evidence="1" type="ORF">JAAARDRAFT_35386</name>
</gene>
<dbReference type="InParanoid" id="A0A067Q2I4"/>
<reference evidence="2" key="1">
    <citation type="journal article" date="2014" name="Proc. Natl. Acad. Sci. U.S.A.">
        <title>Extensive sampling of basidiomycete genomes demonstrates inadequacy of the white-rot/brown-rot paradigm for wood decay fungi.</title>
        <authorList>
            <person name="Riley R."/>
            <person name="Salamov A.A."/>
            <person name="Brown D.W."/>
            <person name="Nagy L.G."/>
            <person name="Floudas D."/>
            <person name="Held B.W."/>
            <person name="Levasseur A."/>
            <person name="Lombard V."/>
            <person name="Morin E."/>
            <person name="Otillar R."/>
            <person name="Lindquist E.A."/>
            <person name="Sun H."/>
            <person name="LaButti K.M."/>
            <person name="Schmutz J."/>
            <person name="Jabbour D."/>
            <person name="Luo H."/>
            <person name="Baker S.E."/>
            <person name="Pisabarro A.G."/>
            <person name="Walton J.D."/>
            <person name="Blanchette R.A."/>
            <person name="Henrissat B."/>
            <person name="Martin F."/>
            <person name="Cullen D."/>
            <person name="Hibbett D.S."/>
            <person name="Grigoriev I.V."/>
        </authorList>
    </citation>
    <scope>NUCLEOTIDE SEQUENCE [LARGE SCALE GENOMIC DNA]</scope>
    <source>
        <strain evidence="2">MUCL 33604</strain>
    </source>
</reference>
<proteinExistence type="predicted"/>
<accession>A0A067Q2I4</accession>
<dbReference type="OrthoDB" id="6359816at2759"/>
<keyword evidence="2" id="KW-1185">Reference proteome</keyword>
<dbReference type="AlphaFoldDB" id="A0A067Q2I4"/>
<dbReference type="Proteomes" id="UP000027265">
    <property type="component" value="Unassembled WGS sequence"/>
</dbReference>
<evidence type="ECO:0000313" key="2">
    <source>
        <dbReference type="Proteomes" id="UP000027265"/>
    </source>
</evidence>
<sequence>MYRLADKVGLDDLKRSAFKAIKDNLAPSNIVHEVFCQFTSLYPDVQKLTTGYLCDNYRKPEVVRDLPVAVRRVAAGELEHAGDVIMSLMNQLASRGPV</sequence>
<dbReference type="EMBL" id="KL197719">
    <property type="protein sequence ID" value="KDQ57702.1"/>
    <property type="molecule type" value="Genomic_DNA"/>
</dbReference>
<evidence type="ECO:0000313" key="1">
    <source>
        <dbReference type="EMBL" id="KDQ57702.1"/>
    </source>
</evidence>
<dbReference type="HOGENOM" id="CLU_173725_0_0_1"/>
<name>A0A067Q2I4_9AGAM</name>
<protein>
    <submittedName>
        <fullName evidence="1">Uncharacterized protein</fullName>
    </submittedName>
</protein>